<dbReference type="GO" id="GO:0005524">
    <property type="term" value="F:ATP binding"/>
    <property type="evidence" value="ECO:0007669"/>
    <property type="project" value="UniProtKB-UniRule"/>
</dbReference>
<dbReference type="GO" id="GO:0046872">
    <property type="term" value="F:metal ion binding"/>
    <property type="evidence" value="ECO:0007669"/>
    <property type="project" value="InterPro"/>
</dbReference>
<evidence type="ECO:0000313" key="4">
    <source>
        <dbReference type="Proteomes" id="UP000233440"/>
    </source>
</evidence>
<dbReference type="PANTHER" id="PTHR12241">
    <property type="entry name" value="TUBULIN POLYGLUTAMYLASE"/>
    <property type="match status" value="1"/>
</dbReference>
<comment type="caution">
    <text evidence="3">The sequence shown here is derived from an EMBL/GenBank/DDBJ whole genome shotgun (WGS) entry which is preliminary data.</text>
</comment>
<evidence type="ECO:0000256" key="1">
    <source>
        <dbReference type="PROSITE-ProRule" id="PRU00409"/>
    </source>
</evidence>
<proteinExistence type="predicted"/>
<dbReference type="InterPro" id="IPR026838">
    <property type="entry name" value="YheC/D"/>
</dbReference>
<dbReference type="Proteomes" id="UP000233440">
    <property type="component" value="Unassembled WGS sequence"/>
</dbReference>
<sequence>MKIYFHPKKNTFIHTDKKNGPYFWGKNDELLPCLDEDVTPFHLFKMKTNKMRIGPLIGILISRNRRSEVIGDSELYIGIQKELQKQGGISFLYSLDDCEKDYINGICYCTEKEIWIQAAFPYPQLVYNRISFRKQEMEEAFIQHVQWIKNNDIILFNPGFIDKFLMHQIFSQHDQLKSLLPETILIEKDSSAFREFLQSHKRLYLKPTKSSQGNGIKLLTRVRDNKFQIRTNAKIEYLTTYPMLLRYLENHCLNQAYIAQKAIDSDLINGKKYDFRILSHFENGQYKITGIGVRMASKDGITTHVSKGGEIFPFHISTHRRLVHDFKSIVEECGKSLSHHLGFFGEFSIDVGMDTDGKLWIFEVNAKPMKFDESEIERKKMTKLIQLFYELTNS</sequence>
<feature type="domain" description="ATP-grasp" evidence="2">
    <location>
        <begin position="341"/>
        <end position="393"/>
    </location>
</feature>
<organism evidence="3 4">
    <name type="scientific">Heyndrickxia camelliae</name>
    <dbReference type="NCBI Taxonomy" id="1707093"/>
    <lineage>
        <taxon>Bacteria</taxon>
        <taxon>Bacillati</taxon>
        <taxon>Bacillota</taxon>
        <taxon>Bacilli</taxon>
        <taxon>Bacillales</taxon>
        <taxon>Bacillaceae</taxon>
        <taxon>Heyndrickxia</taxon>
    </lineage>
</organism>
<name>A0A2N3LPX0_9BACI</name>
<evidence type="ECO:0000313" key="3">
    <source>
        <dbReference type="EMBL" id="PKR86660.1"/>
    </source>
</evidence>
<dbReference type="SUPFAM" id="SSF56059">
    <property type="entry name" value="Glutathione synthetase ATP-binding domain-like"/>
    <property type="match status" value="1"/>
</dbReference>
<dbReference type="OrthoDB" id="7869153at2"/>
<dbReference type="EMBL" id="PIQO01000001">
    <property type="protein sequence ID" value="PKR86660.1"/>
    <property type="molecule type" value="Genomic_DNA"/>
</dbReference>
<dbReference type="Gene3D" id="3.30.470.20">
    <property type="entry name" value="ATP-grasp fold, B domain"/>
    <property type="match status" value="1"/>
</dbReference>
<dbReference type="GO" id="GO:0070740">
    <property type="term" value="F:tubulin-glutamic acid ligase activity"/>
    <property type="evidence" value="ECO:0007669"/>
    <property type="project" value="TreeGrafter"/>
</dbReference>
<accession>A0A2N3LPX0</accession>
<protein>
    <recommendedName>
        <fullName evidence="2">ATP-grasp domain-containing protein</fullName>
    </recommendedName>
</protein>
<keyword evidence="1" id="KW-0067">ATP-binding</keyword>
<dbReference type="GO" id="GO:0015631">
    <property type="term" value="F:tubulin binding"/>
    <property type="evidence" value="ECO:0007669"/>
    <property type="project" value="TreeGrafter"/>
</dbReference>
<keyword evidence="1" id="KW-0547">Nucleotide-binding</keyword>
<dbReference type="GO" id="GO:0000226">
    <property type="term" value="P:microtubule cytoskeleton organization"/>
    <property type="evidence" value="ECO:0007669"/>
    <property type="project" value="TreeGrafter"/>
</dbReference>
<dbReference type="InterPro" id="IPR011761">
    <property type="entry name" value="ATP-grasp"/>
</dbReference>
<dbReference type="AlphaFoldDB" id="A0A2N3LPX0"/>
<dbReference type="PROSITE" id="PS50975">
    <property type="entry name" value="ATP_GRASP"/>
    <property type="match status" value="1"/>
</dbReference>
<reference evidence="3 4" key="1">
    <citation type="submission" date="2017-11" db="EMBL/GenBank/DDBJ databases">
        <title>Bacillus camelliae sp. nov., isolated from pu'er tea.</title>
        <authorList>
            <person name="Niu L."/>
        </authorList>
    </citation>
    <scope>NUCLEOTIDE SEQUENCE [LARGE SCALE GENOMIC DNA]</scope>
    <source>
        <strain evidence="3 4">7578-1</strain>
    </source>
</reference>
<keyword evidence="4" id="KW-1185">Reference proteome</keyword>
<dbReference type="RefSeq" id="WP_101352311.1">
    <property type="nucleotide sequence ID" value="NZ_PIQO01000001.1"/>
</dbReference>
<evidence type="ECO:0000259" key="2">
    <source>
        <dbReference type="PROSITE" id="PS50975"/>
    </source>
</evidence>
<dbReference type="Pfam" id="PF14398">
    <property type="entry name" value="ATPgrasp_YheCD"/>
    <property type="match status" value="1"/>
</dbReference>
<gene>
    <name evidence="3" type="ORF">CWO92_00940</name>
</gene>